<evidence type="ECO:0000313" key="1">
    <source>
        <dbReference type="EMBL" id="VEL25186.1"/>
    </source>
</evidence>
<keyword evidence="2" id="KW-1185">Reference proteome</keyword>
<name>A0A3S5ATX8_9PLAT</name>
<proteinExistence type="predicted"/>
<protein>
    <submittedName>
        <fullName evidence="1">Uncharacterized protein</fullName>
    </submittedName>
</protein>
<comment type="caution">
    <text evidence="1">The sequence shown here is derived from an EMBL/GenBank/DDBJ whole genome shotgun (WGS) entry which is preliminary data.</text>
</comment>
<dbReference type="OrthoDB" id="6755335at2759"/>
<dbReference type="Proteomes" id="UP000784294">
    <property type="component" value="Unassembled WGS sequence"/>
</dbReference>
<dbReference type="AlphaFoldDB" id="A0A3S5ATX8"/>
<gene>
    <name evidence="1" type="ORF">PXEA_LOCUS18626</name>
</gene>
<sequence length="87" mass="10037">MPEKWNNIKKLAVIVKQAVAPLQNNEVSNIRRKCATFDVAQHTFRERFRKISAFLYSCEEPYAAIDEVSDSVDSPVNELDGYQVFKE</sequence>
<evidence type="ECO:0000313" key="2">
    <source>
        <dbReference type="Proteomes" id="UP000784294"/>
    </source>
</evidence>
<accession>A0A3S5ATX8</accession>
<organism evidence="1 2">
    <name type="scientific">Protopolystoma xenopodis</name>
    <dbReference type="NCBI Taxonomy" id="117903"/>
    <lineage>
        <taxon>Eukaryota</taxon>
        <taxon>Metazoa</taxon>
        <taxon>Spiralia</taxon>
        <taxon>Lophotrochozoa</taxon>
        <taxon>Platyhelminthes</taxon>
        <taxon>Monogenea</taxon>
        <taxon>Polyopisthocotylea</taxon>
        <taxon>Polystomatidea</taxon>
        <taxon>Polystomatidae</taxon>
        <taxon>Protopolystoma</taxon>
    </lineage>
</organism>
<dbReference type="EMBL" id="CAAALY010072188">
    <property type="protein sequence ID" value="VEL25186.1"/>
    <property type="molecule type" value="Genomic_DNA"/>
</dbReference>
<reference evidence="1" key="1">
    <citation type="submission" date="2018-11" db="EMBL/GenBank/DDBJ databases">
        <authorList>
            <consortium name="Pathogen Informatics"/>
        </authorList>
    </citation>
    <scope>NUCLEOTIDE SEQUENCE</scope>
</reference>